<dbReference type="Proteomes" id="UP000245977">
    <property type="component" value="Plasmid p1_010030"/>
</dbReference>
<gene>
    <name evidence="2" type="ORF">DJ533_00155</name>
</gene>
<keyword evidence="3" id="KW-1185">Reference proteome</keyword>
<proteinExistence type="predicted"/>
<evidence type="ECO:0000256" key="1">
    <source>
        <dbReference type="SAM" id="MobiDB-lite"/>
    </source>
</evidence>
<dbReference type="EMBL" id="CP029389">
    <property type="protein sequence ID" value="AWL27131.1"/>
    <property type="molecule type" value="Genomic_DNA"/>
</dbReference>
<name>A0A2S2F818_9GAMM</name>
<organism evidence="2 3">
    <name type="scientific">Acinetobacter defluvii</name>
    <dbReference type="NCBI Taxonomy" id="1871111"/>
    <lineage>
        <taxon>Bacteria</taxon>
        <taxon>Pseudomonadati</taxon>
        <taxon>Pseudomonadota</taxon>
        <taxon>Gammaproteobacteria</taxon>
        <taxon>Moraxellales</taxon>
        <taxon>Moraxellaceae</taxon>
        <taxon>Acinetobacter</taxon>
    </lineage>
</organism>
<dbReference type="OrthoDB" id="6685218at2"/>
<dbReference type="RefSeq" id="WP_065994801.1">
    <property type="nucleotide sequence ID" value="NZ_CP029389.2"/>
</dbReference>
<dbReference type="STRING" id="1871111.GCA_001704615_00920"/>
<feature type="compositionally biased region" description="Basic and acidic residues" evidence="1">
    <location>
        <begin position="234"/>
        <end position="251"/>
    </location>
</feature>
<reference evidence="2" key="1">
    <citation type="submission" date="2019-08" db="EMBL/GenBank/DDBJ databases">
        <title>The complete genome of Acinetobacter defluvii strain WCHAD010030.</title>
        <authorList>
            <person name="Hu Y."/>
            <person name="Qin J."/>
            <person name="Feng Y."/>
            <person name="Zong Z."/>
        </authorList>
    </citation>
    <scope>NUCLEOTIDE SEQUENCE</scope>
    <source>
        <strain evidence="2">WCHA30</strain>
        <plasmid evidence="2">p1_010030</plasmid>
    </source>
</reference>
<dbReference type="AlphaFoldDB" id="A0A2S2F818"/>
<accession>A0A2S2F818</accession>
<evidence type="ECO:0000313" key="3">
    <source>
        <dbReference type="Proteomes" id="UP000245977"/>
    </source>
</evidence>
<feature type="region of interest" description="Disordered" evidence="1">
    <location>
        <begin position="231"/>
        <end position="260"/>
    </location>
</feature>
<protein>
    <submittedName>
        <fullName evidence="2">Uncharacterized protein</fullName>
    </submittedName>
</protein>
<dbReference type="KEGG" id="adv:DJ533_00155"/>
<evidence type="ECO:0000313" key="2">
    <source>
        <dbReference type="EMBL" id="AWL27131.1"/>
    </source>
</evidence>
<geneLocation type="plasmid" evidence="2 3">
    <name>p1_010030</name>
</geneLocation>
<sequence>MQKRTSRESVMNALCLMVLDFQKWMVAETKAMHHWKNQSTPTAIVEGRMIDDVQAQLDSYRKLGEKSATLPRLLLSVQRIKEAPDVSQIIGVPFEINAVIPTDPQRRKVAIRAIPRSYRVQYAFVVNDPDSAQSFTDQFTSYIQLLEKRRIEIEYDLAFDTRDKWHLTIFDNSIFPDSASVEESNITIGLLDFTMSGLLPLVVEGMPTYGQPDDKEVPPAFHVVVEADMYPDTDDPHLRQKADIKTGERSQEWISKGGQP</sequence>
<keyword evidence="2" id="KW-0614">Plasmid</keyword>